<organism evidence="8 9">
    <name type="scientific">Effrenium voratum</name>
    <dbReference type="NCBI Taxonomy" id="2562239"/>
    <lineage>
        <taxon>Eukaryota</taxon>
        <taxon>Sar</taxon>
        <taxon>Alveolata</taxon>
        <taxon>Dinophyceae</taxon>
        <taxon>Suessiales</taxon>
        <taxon>Symbiodiniaceae</taxon>
        <taxon>Effrenium</taxon>
    </lineage>
</organism>
<dbReference type="InterPro" id="IPR012292">
    <property type="entry name" value="Globin/Proto"/>
</dbReference>
<evidence type="ECO:0000256" key="2">
    <source>
        <dbReference type="ARBA" id="ARBA00022692"/>
    </source>
</evidence>
<dbReference type="GO" id="GO:0019825">
    <property type="term" value="F:oxygen binding"/>
    <property type="evidence" value="ECO:0007669"/>
    <property type="project" value="InterPro"/>
</dbReference>
<name>A0AA36J8N7_9DINO</name>
<feature type="domain" description="Ion transport" evidence="7">
    <location>
        <begin position="817"/>
        <end position="1021"/>
    </location>
</feature>
<evidence type="ECO:0000256" key="6">
    <source>
        <dbReference type="SAM" id="Phobius"/>
    </source>
</evidence>
<evidence type="ECO:0000256" key="4">
    <source>
        <dbReference type="ARBA" id="ARBA00023136"/>
    </source>
</evidence>
<dbReference type="InterPro" id="IPR009050">
    <property type="entry name" value="Globin-like_sf"/>
</dbReference>
<sequence>MSDAKAQGSSAAVVDFLYAALQADPRFANFLPADQDDVTLELQSFLEDAFDESFPEFDVLELGPPTVLLDVLAEGLVRSTSPGTALVVAASLLRTELRRDKRVQQFLQDVRHAAGTDEDPGLELPDAGSGEEIHTASLERFVMSEEQALEVQTAWRAYVDSFSDPDAAADALFTAFYEAAPSLQHLFKTARNTMSGRFLSGIEQIITAMPGGQETKSVVELIGFRHLDLEVSSPRVAVFREAILELLQGELGDGLSSLAYDGLRRMLNYAGGGFIFMRDTFAERLNILAVSWAIASGGEVPEFEDMHSGEEGSMAASETKEVKEVKDSDATPKTNLNMGQQSVPTTFNEMFCFNAAVMGLSDREWMFEVLDSFDVIVKSIANTFRLQEECDVISLRFAKLPGEIHLGEFKAVMLASLRSLVPKDWDTKHEVAWDWLWENVQRILVKEIGVPSRRERLVSRYVGSLEQETRELLSGKVYSRFFATAPEGQDFFKQSSSRLLFIVERVLELTLDMYRNPHGMVDDISALGLRHVGYGIPTHFFNPFVAAVLDGLREITEDEKLCEAFGWSLGLIARMLVRTITEGSTLVMKAINHNSPKQIRKALSTAPRNQRAMWVLKVTVGTQSISPLLWAIQSGSMEAAKAIMRDLLTIRADRDHYYYGVDELFERHPDIVQVITAEAPELLEVMLDKLVWRSRVVIGGMRRANIFLKHLLIDPDGNFADAMSWICKMQDPVIVTHDVLEKLTDLVWSNVIYRPFLLSKVWLLFTLVVFLFSQAILKNWQTEGDDWSLRLSTFLCRCFVYFAGMLELVYTRGKVACKAIKTGDITRVFQIPVPTKYVSDWQEGVSVLLTLILIGMYMVEPIMFCLDNYEGDFQGAGLFTQNCPAARDVHDLYALLSMLAMFCYFALLVDFSALFVRSSTFVMIAGRVAPNLVLALCAGAYLVVVFGTAVTVSTKNEDFRTIPRAVLSLFQMTVGMYPGDKYYAVLTDRWLLVMCMGLIILVVIFLFNVLIAMLIGSYSEVHGTVIGLARLNRMAIIVDSMPGVRQKTFAKFIEGLKLDERMEFNEGDVGLAGGIDFVEPAYVHPTYEDLICRFGGSTSPKMPWPEDEEEATGSVCERLDDLTKIFKKAMKRIYLQHKHGKSESSITSSEASGSFNSSGVSSRSD</sequence>
<feature type="transmembrane region" description="Helical" evidence="6">
    <location>
        <begin position="892"/>
        <end position="916"/>
    </location>
</feature>
<comment type="caution">
    <text evidence="8">The sequence shown here is derived from an EMBL/GenBank/DDBJ whole genome shotgun (WGS) entry which is preliminary data.</text>
</comment>
<feature type="region of interest" description="Disordered" evidence="5">
    <location>
        <begin position="314"/>
        <end position="339"/>
    </location>
</feature>
<dbReference type="Gene3D" id="1.10.490.10">
    <property type="entry name" value="Globins"/>
    <property type="match status" value="2"/>
</dbReference>
<evidence type="ECO:0000259" key="7">
    <source>
        <dbReference type="Pfam" id="PF00520"/>
    </source>
</evidence>
<dbReference type="GO" id="GO:0020037">
    <property type="term" value="F:heme binding"/>
    <property type="evidence" value="ECO:0007669"/>
    <property type="project" value="InterPro"/>
</dbReference>
<dbReference type="CDD" id="cd01040">
    <property type="entry name" value="Mb-like"/>
    <property type="match status" value="2"/>
</dbReference>
<feature type="compositionally biased region" description="Basic and acidic residues" evidence="5">
    <location>
        <begin position="318"/>
        <end position="330"/>
    </location>
</feature>
<keyword evidence="3 6" id="KW-1133">Transmembrane helix</keyword>
<dbReference type="GO" id="GO:0005216">
    <property type="term" value="F:monoatomic ion channel activity"/>
    <property type="evidence" value="ECO:0007669"/>
    <property type="project" value="InterPro"/>
</dbReference>
<feature type="transmembrane region" description="Helical" evidence="6">
    <location>
        <begin position="928"/>
        <end position="950"/>
    </location>
</feature>
<feature type="compositionally biased region" description="Low complexity" evidence="5">
    <location>
        <begin position="1143"/>
        <end position="1165"/>
    </location>
</feature>
<evidence type="ECO:0000313" key="9">
    <source>
        <dbReference type="Proteomes" id="UP001178507"/>
    </source>
</evidence>
<dbReference type="Proteomes" id="UP001178507">
    <property type="component" value="Unassembled WGS sequence"/>
</dbReference>
<feature type="transmembrane region" description="Helical" evidence="6">
    <location>
        <begin position="991"/>
        <end position="1015"/>
    </location>
</feature>
<dbReference type="InterPro" id="IPR044399">
    <property type="entry name" value="Mb-like_M"/>
</dbReference>
<reference evidence="8" key="1">
    <citation type="submission" date="2023-08" db="EMBL/GenBank/DDBJ databases">
        <authorList>
            <person name="Chen Y."/>
            <person name="Shah S."/>
            <person name="Dougan E. K."/>
            <person name="Thang M."/>
            <person name="Chan C."/>
        </authorList>
    </citation>
    <scope>NUCLEOTIDE SEQUENCE</scope>
</reference>
<evidence type="ECO:0000256" key="1">
    <source>
        <dbReference type="ARBA" id="ARBA00004141"/>
    </source>
</evidence>
<evidence type="ECO:0000256" key="5">
    <source>
        <dbReference type="SAM" id="MobiDB-lite"/>
    </source>
</evidence>
<feature type="transmembrane region" description="Helical" evidence="6">
    <location>
        <begin position="845"/>
        <end position="864"/>
    </location>
</feature>
<feature type="transmembrane region" description="Helical" evidence="6">
    <location>
        <begin position="757"/>
        <end position="777"/>
    </location>
</feature>
<dbReference type="SUPFAM" id="SSF46458">
    <property type="entry name" value="Globin-like"/>
    <property type="match status" value="2"/>
</dbReference>
<dbReference type="InterPro" id="IPR005821">
    <property type="entry name" value="Ion_trans_dom"/>
</dbReference>
<keyword evidence="2 6" id="KW-0812">Transmembrane</keyword>
<keyword evidence="9" id="KW-1185">Reference proteome</keyword>
<gene>
    <name evidence="8" type="ORF">EVOR1521_LOCUS24767</name>
</gene>
<evidence type="ECO:0000256" key="3">
    <source>
        <dbReference type="ARBA" id="ARBA00022989"/>
    </source>
</evidence>
<dbReference type="AlphaFoldDB" id="A0AA36J8N7"/>
<accession>A0AA36J8N7</accession>
<dbReference type="Pfam" id="PF00520">
    <property type="entry name" value="Ion_trans"/>
    <property type="match status" value="1"/>
</dbReference>
<proteinExistence type="predicted"/>
<dbReference type="EMBL" id="CAUJNA010003425">
    <property type="protein sequence ID" value="CAJ1401665.1"/>
    <property type="molecule type" value="Genomic_DNA"/>
</dbReference>
<keyword evidence="4 6" id="KW-0472">Membrane</keyword>
<feature type="region of interest" description="Disordered" evidence="5">
    <location>
        <begin position="1138"/>
        <end position="1165"/>
    </location>
</feature>
<comment type="subcellular location">
    <subcellularLocation>
        <location evidence="1">Membrane</location>
        <topology evidence="1">Multi-pass membrane protein</topology>
    </subcellularLocation>
</comment>
<evidence type="ECO:0000313" key="8">
    <source>
        <dbReference type="EMBL" id="CAJ1401665.1"/>
    </source>
</evidence>
<protein>
    <recommendedName>
        <fullName evidence="7">Ion transport domain-containing protein</fullName>
    </recommendedName>
</protein>
<dbReference type="GO" id="GO:0016020">
    <property type="term" value="C:membrane"/>
    <property type="evidence" value="ECO:0007669"/>
    <property type="project" value="UniProtKB-SubCell"/>
</dbReference>